<protein>
    <submittedName>
        <fullName evidence="2">GNAT family N-acetyltransferase</fullName>
    </submittedName>
</protein>
<gene>
    <name evidence="2" type="ORF">KB874_17150</name>
</gene>
<evidence type="ECO:0000313" key="3">
    <source>
        <dbReference type="Proteomes" id="UP000681356"/>
    </source>
</evidence>
<reference evidence="2" key="1">
    <citation type="submission" date="2021-04" db="EMBL/GenBank/DDBJ databases">
        <authorList>
            <person name="Yoon J."/>
        </authorList>
    </citation>
    <scope>NUCLEOTIDE SEQUENCE</scope>
    <source>
        <strain evidence="2">KMU-90</strain>
    </source>
</reference>
<sequence>MIPTLTTDRLILRAPVMEDAAPLAAYLQGPRSATVGGPFPAGEAFDRLCALLGHWNLRGYGRWIVADRDSNAALGIVGPYFPMDWPEPEIAWTVFDAAEGRGIAHEAALAARDYARAELGWHHPMSAISPSNTRSAALARRLGCTPEGDFTHPVYGRLDIWRHPEQEVRHGTS</sequence>
<dbReference type="SUPFAM" id="SSF55729">
    <property type="entry name" value="Acyl-CoA N-acyltransferases (Nat)"/>
    <property type="match status" value="1"/>
</dbReference>
<dbReference type="EMBL" id="JAGTUU010000007">
    <property type="protein sequence ID" value="MBS0125813.1"/>
    <property type="molecule type" value="Genomic_DNA"/>
</dbReference>
<dbReference type="Proteomes" id="UP000681356">
    <property type="component" value="Unassembled WGS sequence"/>
</dbReference>
<feature type="domain" description="N-acetyltransferase" evidence="1">
    <location>
        <begin position="9"/>
        <end position="145"/>
    </location>
</feature>
<dbReference type="InterPro" id="IPR051531">
    <property type="entry name" value="N-acetyltransferase"/>
</dbReference>
<dbReference type="Gene3D" id="3.40.630.30">
    <property type="match status" value="1"/>
</dbReference>
<evidence type="ECO:0000313" key="2">
    <source>
        <dbReference type="EMBL" id="MBS0125813.1"/>
    </source>
</evidence>
<keyword evidence="3" id="KW-1185">Reference proteome</keyword>
<dbReference type="RefSeq" id="WP_212537780.1">
    <property type="nucleotide sequence ID" value="NZ_JAGTUU010000007.1"/>
</dbReference>
<dbReference type="AlphaFoldDB" id="A0A8J7WI94"/>
<proteinExistence type="predicted"/>
<dbReference type="GO" id="GO:0016747">
    <property type="term" value="F:acyltransferase activity, transferring groups other than amino-acyl groups"/>
    <property type="evidence" value="ECO:0007669"/>
    <property type="project" value="InterPro"/>
</dbReference>
<dbReference type="PANTHER" id="PTHR43792:SF1">
    <property type="entry name" value="N-ACETYLTRANSFERASE DOMAIN-CONTAINING PROTEIN"/>
    <property type="match status" value="1"/>
</dbReference>
<dbReference type="PANTHER" id="PTHR43792">
    <property type="entry name" value="GNAT FAMILY, PUTATIVE (AFU_ORTHOLOGUE AFUA_3G00765)-RELATED-RELATED"/>
    <property type="match status" value="1"/>
</dbReference>
<accession>A0A8J7WI94</accession>
<name>A0A8J7WI94_9RHOB</name>
<dbReference type="InterPro" id="IPR016181">
    <property type="entry name" value="Acyl_CoA_acyltransferase"/>
</dbReference>
<dbReference type="InterPro" id="IPR000182">
    <property type="entry name" value="GNAT_dom"/>
</dbReference>
<organism evidence="2 3">
    <name type="scientific">Thetidibacter halocola</name>
    <dbReference type="NCBI Taxonomy" id="2827239"/>
    <lineage>
        <taxon>Bacteria</taxon>
        <taxon>Pseudomonadati</taxon>
        <taxon>Pseudomonadota</taxon>
        <taxon>Alphaproteobacteria</taxon>
        <taxon>Rhodobacterales</taxon>
        <taxon>Roseobacteraceae</taxon>
        <taxon>Thetidibacter</taxon>
    </lineage>
</organism>
<evidence type="ECO:0000259" key="1">
    <source>
        <dbReference type="Pfam" id="PF13302"/>
    </source>
</evidence>
<dbReference type="Pfam" id="PF13302">
    <property type="entry name" value="Acetyltransf_3"/>
    <property type="match status" value="1"/>
</dbReference>
<comment type="caution">
    <text evidence="2">The sequence shown here is derived from an EMBL/GenBank/DDBJ whole genome shotgun (WGS) entry which is preliminary data.</text>
</comment>